<name>A0ABS9H2M9_9BACL</name>
<dbReference type="PANTHER" id="PTHR41313">
    <property type="entry name" value="ADENINE-SPECIFIC METHYLTRANSFERASE"/>
    <property type="match status" value="1"/>
</dbReference>
<organism evidence="3 4">
    <name type="scientific">Pseudalkalibacillus berkeleyi</name>
    <dbReference type="NCBI Taxonomy" id="1069813"/>
    <lineage>
        <taxon>Bacteria</taxon>
        <taxon>Bacillati</taxon>
        <taxon>Bacillota</taxon>
        <taxon>Bacilli</taxon>
        <taxon>Bacillales</taxon>
        <taxon>Fictibacillaceae</taxon>
        <taxon>Pseudalkalibacillus</taxon>
    </lineage>
</organism>
<evidence type="ECO:0000259" key="1">
    <source>
        <dbReference type="Pfam" id="PF02384"/>
    </source>
</evidence>
<evidence type="ECO:0000313" key="4">
    <source>
        <dbReference type="Proteomes" id="UP001649381"/>
    </source>
</evidence>
<dbReference type="Proteomes" id="UP001649381">
    <property type="component" value="Unassembled WGS sequence"/>
</dbReference>
<dbReference type="InterPro" id="IPR048375">
    <property type="entry name" value="YtxK-like_N"/>
</dbReference>
<keyword evidence="3" id="KW-0808">Transferase</keyword>
<dbReference type="InterPro" id="IPR029063">
    <property type="entry name" value="SAM-dependent_MTases_sf"/>
</dbReference>
<sequence>MPEFQKVETFYRLLHETATLLSEKEQVTYLEGLVMTGEHLVQGAIPDRFDEQTKNDLLYKYQSLSLDDLSKEEIRKGFQLAILKGMQDGVQSHHAMTPDAVALFVGYLVEKTIGDKERVTMLDPAIGTGNLVSAILNQVKKPVYGYGSEVDETLIKLAYASLNAQEHDIQLYHQDSLKSLMIDPVDFVVTDLPVGYYPDDDTAAKYKLKADSGHSYAHHLMIEQALKHTKEGGFLFFLIPNFLFAGDEAKKLNSFLKEEAVIHGLLQLPLTMFKKEEHAKSIFFLQKKGEGIEPPKEALMAELPSFSEPKALQGIMVQIDNWFKNSFTG</sequence>
<dbReference type="SUPFAM" id="SSF53335">
    <property type="entry name" value="S-adenosyl-L-methionine-dependent methyltransferases"/>
    <property type="match status" value="1"/>
</dbReference>
<dbReference type="EMBL" id="JAKIJS010000001">
    <property type="protein sequence ID" value="MCF6138225.1"/>
    <property type="molecule type" value="Genomic_DNA"/>
</dbReference>
<dbReference type="PIRSF" id="PIRSF026567">
    <property type="entry name" value="Adenine_mtase_bact_prd"/>
    <property type="match status" value="1"/>
</dbReference>
<dbReference type="Gene3D" id="1.10.150.470">
    <property type="match status" value="1"/>
</dbReference>
<dbReference type="Gene3D" id="3.40.50.150">
    <property type="entry name" value="Vaccinia Virus protein VP39"/>
    <property type="match status" value="1"/>
</dbReference>
<dbReference type="InterPro" id="IPR003356">
    <property type="entry name" value="DNA_methylase_A-5"/>
</dbReference>
<dbReference type="CDD" id="cd02440">
    <property type="entry name" value="AdoMet_MTases"/>
    <property type="match status" value="1"/>
</dbReference>
<feature type="domain" description="YtxK-like N-terminal helical" evidence="2">
    <location>
        <begin position="8"/>
        <end position="86"/>
    </location>
</feature>
<protein>
    <submittedName>
        <fullName evidence="3">Class I SAM-dependent methyltransferase</fullName>
    </submittedName>
</protein>
<reference evidence="3 4" key="1">
    <citation type="submission" date="2022-01" db="EMBL/GenBank/DDBJ databases">
        <title>Alkalihalobacillus sp. EGI L200015, a novel bacterium isolated from a salt lake sediment.</title>
        <authorList>
            <person name="Gao L."/>
            <person name="Fang B.-Z."/>
            <person name="Li W.-J."/>
        </authorList>
    </citation>
    <scope>NUCLEOTIDE SEQUENCE [LARGE SCALE GENOMIC DNA]</scope>
    <source>
        <strain evidence="3 4">KCTC 12718</strain>
    </source>
</reference>
<accession>A0ABS9H2M9</accession>
<keyword evidence="4" id="KW-1185">Reference proteome</keyword>
<keyword evidence="3" id="KW-0489">Methyltransferase</keyword>
<feature type="domain" description="DNA methylase adenine-specific" evidence="1">
    <location>
        <begin position="97"/>
        <end position="289"/>
    </location>
</feature>
<dbReference type="InterPro" id="IPR052933">
    <property type="entry name" value="DNA_Protect_Modify"/>
</dbReference>
<dbReference type="Pfam" id="PF02384">
    <property type="entry name" value="N6_Mtase"/>
    <property type="match status" value="1"/>
</dbReference>
<gene>
    <name evidence="3" type="ORF">L2716_10860</name>
</gene>
<dbReference type="RefSeq" id="WP_236334476.1">
    <property type="nucleotide sequence ID" value="NZ_JAKIJS010000001.1"/>
</dbReference>
<evidence type="ECO:0000259" key="2">
    <source>
        <dbReference type="Pfam" id="PF21106"/>
    </source>
</evidence>
<comment type="caution">
    <text evidence="3">The sequence shown here is derived from an EMBL/GenBank/DDBJ whole genome shotgun (WGS) entry which is preliminary data.</text>
</comment>
<dbReference type="GO" id="GO:0032259">
    <property type="term" value="P:methylation"/>
    <property type="evidence" value="ECO:0007669"/>
    <property type="project" value="UniProtKB-KW"/>
</dbReference>
<evidence type="ECO:0000313" key="3">
    <source>
        <dbReference type="EMBL" id="MCF6138225.1"/>
    </source>
</evidence>
<dbReference type="PANTHER" id="PTHR41313:SF1">
    <property type="entry name" value="DNA METHYLASE ADENINE-SPECIFIC DOMAIN-CONTAINING PROTEIN"/>
    <property type="match status" value="1"/>
</dbReference>
<dbReference type="GO" id="GO:0008168">
    <property type="term" value="F:methyltransferase activity"/>
    <property type="evidence" value="ECO:0007669"/>
    <property type="project" value="UniProtKB-KW"/>
</dbReference>
<dbReference type="InterPro" id="IPR016843">
    <property type="entry name" value="S-AdoMet-dep_Ade-MeTrfase_prd"/>
</dbReference>
<proteinExistence type="predicted"/>
<dbReference type="Pfam" id="PF21106">
    <property type="entry name" value="YtxK_like"/>
    <property type="match status" value="1"/>
</dbReference>